<evidence type="ECO:0000313" key="2">
    <source>
        <dbReference type="EMBL" id="TGE05451.1"/>
    </source>
</evidence>
<protein>
    <recommendedName>
        <fullName evidence="4">PilJ/NarX-like methyl-accepting chemotaxis transducer</fullName>
    </recommendedName>
</protein>
<gene>
    <name evidence="2" type="ORF">EU556_19300</name>
</gene>
<evidence type="ECO:0000256" key="1">
    <source>
        <dbReference type="SAM" id="SignalP"/>
    </source>
</evidence>
<feature type="signal peptide" evidence="1">
    <location>
        <begin position="1"/>
        <end position="21"/>
    </location>
</feature>
<dbReference type="EMBL" id="SRLA01000004">
    <property type="protein sequence ID" value="TGE05451.1"/>
    <property type="molecule type" value="Genomic_DNA"/>
</dbReference>
<evidence type="ECO:0008006" key="4">
    <source>
        <dbReference type="Google" id="ProtNLM"/>
    </source>
</evidence>
<dbReference type="Proteomes" id="UP000298337">
    <property type="component" value="Unassembled WGS sequence"/>
</dbReference>
<name>A0A4Z0P2I1_9BACT</name>
<dbReference type="AlphaFoldDB" id="A0A4Z0P2I1"/>
<evidence type="ECO:0000313" key="3">
    <source>
        <dbReference type="Proteomes" id="UP000298337"/>
    </source>
</evidence>
<accession>A0A4Z0P2I1</accession>
<proteinExistence type="predicted"/>
<reference evidence="2 3" key="1">
    <citation type="submission" date="2019-04" db="EMBL/GenBank/DDBJ databases">
        <authorList>
            <person name="Feng G."/>
            <person name="Zhang J."/>
            <person name="Zhu H."/>
        </authorList>
    </citation>
    <scope>NUCLEOTIDE SEQUENCE [LARGE SCALE GENOMIC DNA]</scope>
    <source>
        <strain evidence="2 3">92R-1</strain>
    </source>
</reference>
<organism evidence="2 3">
    <name type="scientific">Hymenobacter fodinae</name>
    <dbReference type="NCBI Taxonomy" id="2510796"/>
    <lineage>
        <taxon>Bacteria</taxon>
        <taxon>Pseudomonadati</taxon>
        <taxon>Bacteroidota</taxon>
        <taxon>Cytophagia</taxon>
        <taxon>Cytophagales</taxon>
        <taxon>Hymenobacteraceae</taxon>
        <taxon>Hymenobacter</taxon>
    </lineage>
</organism>
<keyword evidence="1" id="KW-0732">Signal</keyword>
<keyword evidence="3" id="KW-1185">Reference proteome</keyword>
<dbReference type="OrthoDB" id="9899341at2"/>
<feature type="chain" id="PRO_5021362054" description="PilJ/NarX-like methyl-accepting chemotaxis transducer" evidence="1">
    <location>
        <begin position="22"/>
        <end position="366"/>
    </location>
</feature>
<comment type="caution">
    <text evidence="2">The sequence shown here is derived from an EMBL/GenBank/DDBJ whole genome shotgun (WGS) entry which is preliminary data.</text>
</comment>
<sequence length="366" mass="39827">MRSIRLFLPLLLLLLPLKGCKVPDVNPFAKATTEMTSALTLGLDHATTQLGLTTKQKLAPAQLQQLQAQQKKLRQQAAAIQEILKALDAYSGTLVEVADANSKGKESINEAADALASISTALGPSVSLGIKGAAEGVKAISGYVQTIRTLSSLKKAVQPADAAIQRVATILQANFADLARIDSTAADIQEVIITDQNQLILQSYDDLQQRQTLADTMTAYIVAFENTAYKPSTPRRTQRLEQLLKSMKAIDKAVPAATSANPAQLSATLALLSKREAFWLQRATDVNRLRPRYEAVQAQLATIRTGSSQRRSLFAQSTHLVQVWARAHTSLKTAVLKESRSVSFQEVLVAAQELRSFIDKIETNKQ</sequence>
<dbReference type="RefSeq" id="WP_135435765.1">
    <property type="nucleotide sequence ID" value="NZ_SRLA01000004.1"/>
</dbReference>